<dbReference type="Proteomes" id="UP000232412">
    <property type="component" value="Unassembled WGS sequence"/>
</dbReference>
<proteinExistence type="inferred from homology"/>
<feature type="domain" description="Arginine dihydrolase ArgZ/ArgE-like C-terminal first subdomain" evidence="13">
    <location>
        <begin position="106"/>
        <end position="186"/>
    </location>
</feature>
<comment type="function">
    <text evidence="6">Catalyzes the conversion of ornithine to proline, with the release of ammonia.</text>
</comment>
<dbReference type="OrthoDB" id="64170at2157"/>
<evidence type="ECO:0000256" key="9">
    <source>
        <dbReference type="ARBA" id="ARBA00072993"/>
    </source>
</evidence>
<evidence type="ECO:0000256" key="7">
    <source>
        <dbReference type="ARBA" id="ARBA00061348"/>
    </source>
</evidence>
<dbReference type="InterPro" id="IPR005239">
    <property type="entry name" value="ArgZ/ArgE-like"/>
</dbReference>
<evidence type="ECO:0000259" key="13">
    <source>
        <dbReference type="Pfam" id="PF21571"/>
    </source>
</evidence>
<evidence type="ECO:0000313" key="15">
    <source>
        <dbReference type="Proteomes" id="UP000232412"/>
    </source>
</evidence>
<evidence type="ECO:0000259" key="11">
    <source>
        <dbReference type="Pfam" id="PF04455"/>
    </source>
</evidence>
<evidence type="ECO:0000256" key="10">
    <source>
        <dbReference type="ARBA" id="ARBA00081581"/>
    </source>
</evidence>
<evidence type="ECO:0000256" key="8">
    <source>
        <dbReference type="ARBA" id="ARBA00066346"/>
    </source>
</evidence>
<sequence>MTKKFSHEIEVRGHLIDSMILTKIFDVIMDLKGEFQVQEFKVGKQKKDESYAKLAIQGNSQEHLDKILEAVYREGATSKIQQEISLKPAAKNMVMPDDFYSTTNNHTEIFYKGKWIRVENMMMDKCIVVKNNRAFCTPIRDIKKGDMIIIGEKGIRVTPPERPREGVNLFQFMSSGSSSERPTQHIARKVAEDIYKIKKQGGKIVLVGGPAIVHTGASDSVASLIKAGYINAILAGNALAVHDIEYSTLGTSLGMNVQDGTLAVRGHRNHMQAINSVFKAGSILNMVKNKTLTKGIMYECVKNKVPFVLAGSLRDDGPLPDVITDMTVAQRRYKEIVKDAKLVIMVSTMLHSIATGNMLPADVKVIVVDISQPTVTKLMDRGTWQALGIVTDVGAFLPLVTQEIQKLAK</sequence>
<dbReference type="Pfam" id="PF21571">
    <property type="entry name" value="ArgZ-like_C_1st"/>
    <property type="match status" value="1"/>
</dbReference>
<evidence type="ECO:0000259" key="12">
    <source>
        <dbReference type="Pfam" id="PF21570"/>
    </source>
</evidence>
<dbReference type="Gene3D" id="2.40.420.10">
    <property type="entry name" value="conserved putative lor/sdh protein from methanococcus maripaludis s2 domain"/>
    <property type="match status" value="1"/>
</dbReference>
<keyword evidence="15" id="KW-1185">Reference proteome</keyword>
<evidence type="ECO:0000313" key="14">
    <source>
        <dbReference type="EMBL" id="SHO46529.1"/>
    </source>
</evidence>
<evidence type="ECO:0000256" key="2">
    <source>
        <dbReference type="ARBA" id="ARBA00022741"/>
    </source>
</evidence>
<dbReference type="NCBIfam" id="TIGR00300">
    <property type="entry name" value="TIGR00300 family protein"/>
    <property type="match status" value="1"/>
</dbReference>
<dbReference type="EC" id="4.3.1.12" evidence="8"/>
<evidence type="ECO:0000256" key="5">
    <source>
        <dbReference type="ARBA" id="ARBA00052109"/>
    </source>
</evidence>
<dbReference type="RefSeq" id="WP_101010368.1">
    <property type="nucleotide sequence ID" value="NZ_FRFC01000004.1"/>
</dbReference>
<comment type="similarity">
    <text evidence="7">Belongs to the AgrE/ArgZ ornithine cyclodeaminase family.</text>
</comment>
<dbReference type="GO" id="GO:0000166">
    <property type="term" value="F:nucleotide binding"/>
    <property type="evidence" value="ECO:0007669"/>
    <property type="project" value="UniProtKB-KW"/>
</dbReference>
<evidence type="ECO:0000256" key="1">
    <source>
        <dbReference type="ARBA" id="ARBA00001911"/>
    </source>
</evidence>
<dbReference type="AlphaFoldDB" id="A0A2H1EHK1"/>
<feature type="domain" description="Arginine dihydrolase ArgZ/ArgE-like C-terminal second subdomain" evidence="12">
    <location>
        <begin position="189"/>
        <end position="399"/>
    </location>
</feature>
<protein>
    <recommendedName>
        <fullName evidence="9">Ornithine cyclodeaminase</fullName>
        <ecNumber evidence="8">4.3.1.12</ecNumber>
    </recommendedName>
    <alternativeName>
        <fullName evidence="10">Archaeal ornithine cyclodeaminase</fullName>
    </alternativeName>
</protein>
<dbReference type="GO" id="GO:0008473">
    <property type="term" value="F:ornithine cyclodeaminase activity"/>
    <property type="evidence" value="ECO:0007669"/>
    <property type="project" value="UniProtKB-EC"/>
</dbReference>
<dbReference type="InterPro" id="IPR007545">
    <property type="entry name" value="LOR/SDH_bifunc_enz_cons_dom"/>
</dbReference>
<dbReference type="Pfam" id="PF04455">
    <property type="entry name" value="Saccharop_dh_N"/>
    <property type="match status" value="1"/>
</dbReference>
<evidence type="ECO:0000256" key="6">
    <source>
        <dbReference type="ARBA" id="ARBA00056756"/>
    </source>
</evidence>
<evidence type="ECO:0000256" key="4">
    <source>
        <dbReference type="ARBA" id="ARBA00023239"/>
    </source>
</evidence>
<feature type="domain" description="LOR/SDH bifunctional enzyme conserved" evidence="11">
    <location>
        <begin position="7"/>
        <end position="104"/>
    </location>
</feature>
<dbReference type="EMBL" id="FRFC01000004">
    <property type="protein sequence ID" value="SHO46529.1"/>
    <property type="molecule type" value="Genomic_DNA"/>
</dbReference>
<dbReference type="CDD" id="cd12144">
    <property type="entry name" value="SDH_N_domain"/>
    <property type="match status" value="1"/>
</dbReference>
<reference evidence="15" key="1">
    <citation type="submission" date="2016-12" db="EMBL/GenBank/DDBJ databases">
        <authorList>
            <person name="Herbold C."/>
        </authorList>
    </citation>
    <scope>NUCLEOTIDE SEQUENCE [LARGE SCALE GENOMIC DNA]</scope>
</reference>
<gene>
    <name evidence="14" type="ORF">NSIN_30158</name>
</gene>
<keyword evidence="2" id="KW-0547">Nucleotide-binding</keyword>
<dbReference type="InterPro" id="IPR048964">
    <property type="entry name" value="ArgZ/ArgE-like_C_1st"/>
</dbReference>
<dbReference type="Pfam" id="PF21570">
    <property type="entry name" value="ArgZ-like_C_2nd"/>
    <property type="match status" value="1"/>
</dbReference>
<keyword evidence="4" id="KW-0456">Lyase</keyword>
<dbReference type="InterPro" id="IPR048963">
    <property type="entry name" value="ArgZ/ArgE-like_C_2nd"/>
</dbReference>
<organism evidence="14 15">
    <name type="scientific">Nitrosotalea sinensis</name>
    <dbReference type="NCBI Taxonomy" id="1499975"/>
    <lineage>
        <taxon>Archaea</taxon>
        <taxon>Nitrososphaerota</taxon>
        <taxon>Nitrososphaeria</taxon>
        <taxon>Nitrosotaleales</taxon>
        <taxon>Nitrosotaleaceae</taxon>
        <taxon>Nitrosotalea</taxon>
    </lineage>
</organism>
<comment type="catalytic activity">
    <reaction evidence="5">
        <text>L-ornithine = L-proline + NH4(+)</text>
        <dbReference type="Rhea" id="RHEA:24368"/>
        <dbReference type="ChEBI" id="CHEBI:28938"/>
        <dbReference type="ChEBI" id="CHEBI:46911"/>
        <dbReference type="ChEBI" id="CHEBI:60039"/>
        <dbReference type="EC" id="4.3.1.12"/>
    </reaction>
</comment>
<evidence type="ECO:0000256" key="3">
    <source>
        <dbReference type="ARBA" id="ARBA00023027"/>
    </source>
</evidence>
<accession>A0A2H1EHK1</accession>
<comment type="cofactor">
    <cofactor evidence="1">
        <name>NAD(+)</name>
        <dbReference type="ChEBI" id="CHEBI:57540"/>
    </cofactor>
</comment>
<dbReference type="Gene3D" id="3.40.50.10690">
    <property type="entry name" value="putative lor/sdh protein like domains"/>
    <property type="match status" value="1"/>
</dbReference>
<keyword evidence="3" id="KW-0520">NAD</keyword>
<name>A0A2H1EHK1_9ARCH</name>